<dbReference type="EMBL" id="WTYH01000001">
    <property type="protein sequence ID" value="MXO93737.1"/>
    <property type="molecule type" value="Genomic_DNA"/>
</dbReference>
<keyword evidence="4" id="KW-1185">Reference proteome</keyword>
<reference evidence="3 4" key="1">
    <citation type="submission" date="2019-12" db="EMBL/GenBank/DDBJ databases">
        <title>Genomic-based taxomic classification of the family Erythrobacteraceae.</title>
        <authorList>
            <person name="Xu L."/>
        </authorList>
    </citation>
    <scope>NUCLEOTIDE SEQUENCE [LARGE SCALE GENOMIC DNA]</scope>
    <source>
        <strain evidence="3 4">RC4-10-4</strain>
    </source>
</reference>
<name>A0A845A495_9SPHN</name>
<dbReference type="Proteomes" id="UP000460626">
    <property type="component" value="Unassembled WGS sequence"/>
</dbReference>
<dbReference type="Pfam" id="PF09976">
    <property type="entry name" value="TPR_21"/>
    <property type="match status" value="1"/>
</dbReference>
<evidence type="ECO:0000313" key="3">
    <source>
        <dbReference type="EMBL" id="MXO93737.1"/>
    </source>
</evidence>
<dbReference type="RefSeq" id="WP_131452982.1">
    <property type="nucleotide sequence ID" value="NZ_BMJK01000001.1"/>
</dbReference>
<proteinExistence type="predicted"/>
<keyword evidence="1" id="KW-0812">Transmembrane</keyword>
<organism evidence="3 4">
    <name type="scientific">Aurantiacibacter arachoides</name>
    <dbReference type="NCBI Taxonomy" id="1850444"/>
    <lineage>
        <taxon>Bacteria</taxon>
        <taxon>Pseudomonadati</taxon>
        <taxon>Pseudomonadota</taxon>
        <taxon>Alphaproteobacteria</taxon>
        <taxon>Sphingomonadales</taxon>
        <taxon>Erythrobacteraceae</taxon>
        <taxon>Aurantiacibacter</taxon>
    </lineage>
</organism>
<dbReference type="AlphaFoldDB" id="A0A845A495"/>
<accession>A0A845A495</accession>
<feature type="transmembrane region" description="Helical" evidence="1">
    <location>
        <begin position="43"/>
        <end position="64"/>
    </location>
</feature>
<dbReference type="InterPro" id="IPR018704">
    <property type="entry name" value="SecYEG/CpoB_TPR"/>
</dbReference>
<evidence type="ECO:0000259" key="2">
    <source>
        <dbReference type="Pfam" id="PF09976"/>
    </source>
</evidence>
<dbReference type="OrthoDB" id="7173339at2"/>
<keyword evidence="1" id="KW-0472">Membrane</keyword>
<keyword evidence="1" id="KW-1133">Transmembrane helix</keyword>
<feature type="domain" description="Ancillary SecYEG translocon subunit/Cell division coordinator CpoB TPR" evidence="2">
    <location>
        <begin position="39"/>
        <end position="202"/>
    </location>
</feature>
<sequence>MAKPPATSITPATPKRDREQDMLMREVDEAVRQDEVSNFARKYGVPLGIAFLVLMAAYGGWLIYNASNRSSMEDRSNELVQALDELEAGNINLADTKLAAVAEGTDGAAAAAAMLQAGIAIQQDRPADAGALFDRVANNDDLPAELRDIAAIRSVATQFDTMEPAQVIARIGPLAQPGNPYYGSAGELVAHAYLAQGQRDQAGPLLVAISKDEAVPTSIRGRTRQLAGLLGFDAIDDVDAALAEITGQEEEQPTVQLAE</sequence>
<gene>
    <name evidence="3" type="ORF">GRI62_08970</name>
</gene>
<evidence type="ECO:0000256" key="1">
    <source>
        <dbReference type="SAM" id="Phobius"/>
    </source>
</evidence>
<comment type="caution">
    <text evidence="3">The sequence shown here is derived from an EMBL/GenBank/DDBJ whole genome shotgun (WGS) entry which is preliminary data.</text>
</comment>
<protein>
    <submittedName>
        <fullName evidence="3">Tetratricopeptide repeat protein</fullName>
    </submittedName>
</protein>
<evidence type="ECO:0000313" key="4">
    <source>
        <dbReference type="Proteomes" id="UP000460626"/>
    </source>
</evidence>